<feature type="compositionally biased region" description="Acidic residues" evidence="1">
    <location>
        <begin position="224"/>
        <end position="234"/>
    </location>
</feature>
<comment type="caution">
    <text evidence="3">The sequence shown here is derived from an EMBL/GenBank/DDBJ whole genome shotgun (WGS) entry which is preliminary data.</text>
</comment>
<protein>
    <submittedName>
        <fullName evidence="3">Uncharacterized protein</fullName>
    </submittedName>
</protein>
<evidence type="ECO:0000313" key="3">
    <source>
        <dbReference type="EMBL" id="CAL8089285.1"/>
    </source>
</evidence>
<organism evidence="3 4">
    <name type="scientific">Orchesella dallaii</name>
    <dbReference type="NCBI Taxonomy" id="48710"/>
    <lineage>
        <taxon>Eukaryota</taxon>
        <taxon>Metazoa</taxon>
        <taxon>Ecdysozoa</taxon>
        <taxon>Arthropoda</taxon>
        <taxon>Hexapoda</taxon>
        <taxon>Collembola</taxon>
        <taxon>Entomobryomorpha</taxon>
        <taxon>Entomobryoidea</taxon>
        <taxon>Orchesellidae</taxon>
        <taxon>Orchesellinae</taxon>
        <taxon>Orchesella</taxon>
    </lineage>
</organism>
<feature type="chain" id="PRO_5047435687" evidence="2">
    <location>
        <begin position="27"/>
        <end position="251"/>
    </location>
</feature>
<keyword evidence="2" id="KW-0732">Signal</keyword>
<proteinExistence type="predicted"/>
<feature type="signal peptide" evidence="2">
    <location>
        <begin position="1"/>
        <end position="26"/>
    </location>
</feature>
<dbReference type="Proteomes" id="UP001642540">
    <property type="component" value="Unassembled WGS sequence"/>
</dbReference>
<evidence type="ECO:0000256" key="2">
    <source>
        <dbReference type="SAM" id="SignalP"/>
    </source>
</evidence>
<accession>A0ABP1Q5B7</accession>
<sequence length="251" mass="28138">MDSVKCSKFIAFLLVIVQLGCIGTSAKSLFQDSQPQQPQVQYNGDYIQQNSGHSGMNYPQFPGVNEEYQDQQSEQMDEDIMPVKNSQFVPVESSSEESPEDGANMYIPQRQVALNLNKYWNNNNGNGGPYQPSNTEDVEDEGDGLIEEHVVTEYSAVKNVPQINQEAPEPVPAVATKAKVNKPYESKLTVESRKFGNTRIAVLVDDNMRRARQERSMMTLSREDENDSEYDDLDSSPPKNSTQVSTSTRKP</sequence>
<feature type="region of interest" description="Disordered" evidence="1">
    <location>
        <begin position="213"/>
        <end position="251"/>
    </location>
</feature>
<keyword evidence="4" id="KW-1185">Reference proteome</keyword>
<name>A0ABP1Q5B7_9HEXA</name>
<evidence type="ECO:0000313" key="4">
    <source>
        <dbReference type="Proteomes" id="UP001642540"/>
    </source>
</evidence>
<reference evidence="3 4" key="1">
    <citation type="submission" date="2024-08" db="EMBL/GenBank/DDBJ databases">
        <authorList>
            <person name="Cucini C."/>
            <person name="Frati F."/>
        </authorList>
    </citation>
    <scope>NUCLEOTIDE SEQUENCE [LARGE SCALE GENOMIC DNA]</scope>
</reference>
<dbReference type="EMBL" id="CAXLJM020000023">
    <property type="protein sequence ID" value="CAL8089285.1"/>
    <property type="molecule type" value="Genomic_DNA"/>
</dbReference>
<evidence type="ECO:0000256" key="1">
    <source>
        <dbReference type="SAM" id="MobiDB-lite"/>
    </source>
</evidence>
<gene>
    <name evidence="3" type="ORF">ODALV1_LOCUS7323</name>
</gene>
<feature type="compositionally biased region" description="Polar residues" evidence="1">
    <location>
        <begin position="237"/>
        <end position="251"/>
    </location>
</feature>